<dbReference type="EMBL" id="JAPHNL010000283">
    <property type="protein sequence ID" value="MCX3062812.1"/>
    <property type="molecule type" value="Genomic_DNA"/>
</dbReference>
<organism evidence="1 2">
    <name type="scientific">Streptomyces beihaiensis</name>
    <dbReference type="NCBI Taxonomy" id="2984495"/>
    <lineage>
        <taxon>Bacteria</taxon>
        <taxon>Bacillati</taxon>
        <taxon>Actinomycetota</taxon>
        <taxon>Actinomycetes</taxon>
        <taxon>Kitasatosporales</taxon>
        <taxon>Streptomycetaceae</taxon>
        <taxon>Streptomyces</taxon>
    </lineage>
</organism>
<protein>
    <submittedName>
        <fullName evidence="1">Uncharacterized protein</fullName>
    </submittedName>
</protein>
<evidence type="ECO:0000313" key="1">
    <source>
        <dbReference type="EMBL" id="MCX3062812.1"/>
    </source>
</evidence>
<sequence>MVLDPSKPQTGNASRPAGEPAIILVFERSLAVGSVPSIQMYSALNVTGHILKERVAVRRAA</sequence>
<evidence type="ECO:0000313" key="2">
    <source>
        <dbReference type="Proteomes" id="UP001163064"/>
    </source>
</evidence>
<name>A0ABT3U0H1_9ACTN</name>
<proteinExistence type="predicted"/>
<dbReference type="Proteomes" id="UP001163064">
    <property type="component" value="Unassembled WGS sequence"/>
</dbReference>
<dbReference type="RefSeq" id="WP_266603277.1">
    <property type="nucleotide sequence ID" value="NZ_JAPHNL010000283.1"/>
</dbReference>
<comment type="caution">
    <text evidence="1">The sequence shown here is derived from an EMBL/GenBank/DDBJ whole genome shotgun (WGS) entry which is preliminary data.</text>
</comment>
<keyword evidence="2" id="KW-1185">Reference proteome</keyword>
<reference evidence="1" key="1">
    <citation type="submission" date="2022-10" db="EMBL/GenBank/DDBJ databases">
        <title>Streptomyces beihaiensis sp. nov., a chitin degrading actinobacterium, isolated from shrimp pond soil.</title>
        <authorList>
            <person name="Xie J."/>
            <person name="Shen N."/>
        </authorList>
    </citation>
    <scope>NUCLEOTIDE SEQUENCE</scope>
    <source>
        <strain evidence="1">GXMU-J5</strain>
    </source>
</reference>
<gene>
    <name evidence="1" type="ORF">OFY01_24250</name>
</gene>
<accession>A0ABT3U0H1</accession>